<feature type="transmembrane region" description="Helical" evidence="2">
    <location>
        <begin position="14"/>
        <end position="33"/>
    </location>
</feature>
<keyword evidence="2" id="KW-0472">Membrane</keyword>
<dbReference type="InterPro" id="IPR023298">
    <property type="entry name" value="ATPase_P-typ_TM_dom_sf"/>
</dbReference>
<dbReference type="PANTHER" id="PTHR42861">
    <property type="entry name" value="CALCIUM-TRANSPORTING ATPASE"/>
    <property type="match status" value="1"/>
</dbReference>
<comment type="caution">
    <text evidence="3">The sequence shown here is derived from an EMBL/GenBank/DDBJ whole genome shotgun (WGS) entry which is preliminary data.</text>
</comment>
<proteinExistence type="predicted"/>
<gene>
    <name evidence="3" type="ORF">ZIOFF_007096</name>
</gene>
<sequence length="334" mass="38072">MKRLREGKHFLPNLTHLAIVLFVGLFLSAPLWIPRVRSCRVPKCLFLLCNIVIVFYLAGEWKLMCSSPTTDVYDEYTKASSERQAEWEDTESSTTVGMNSVREEEGLEEEEEEKGWCQIDKKAEEFIARINWQRKLEERRLLLYLEVNFSRKNISGALRDGCRTKQDATILVPDDIISIIVSAYAQLLERDALKIDQFALTREYLPVTKNPGDEEFSTDPMDNPNQVGHFQKVLTDIVNFCICTIAIGMVVESIFMYPIQHKRYRDEINNLLVLLIGAIPIFISTLGVDKNLIDVFVEGVDKEHVILLAVRASRTDNQDAIEAAVVGMLANPND</sequence>
<feature type="region of interest" description="Disordered" evidence="1">
    <location>
        <begin position="84"/>
        <end position="105"/>
    </location>
</feature>
<reference evidence="3 4" key="1">
    <citation type="submission" date="2020-08" db="EMBL/GenBank/DDBJ databases">
        <title>Plant Genome Project.</title>
        <authorList>
            <person name="Zhang R.-G."/>
        </authorList>
    </citation>
    <scope>NUCLEOTIDE SEQUENCE [LARGE SCALE GENOMIC DNA]</scope>
    <source>
        <tissue evidence="3">Rhizome</tissue>
    </source>
</reference>
<name>A0A8J5LPN5_ZINOF</name>
<organism evidence="3 4">
    <name type="scientific">Zingiber officinale</name>
    <name type="common">Ginger</name>
    <name type="synonym">Amomum zingiber</name>
    <dbReference type="NCBI Taxonomy" id="94328"/>
    <lineage>
        <taxon>Eukaryota</taxon>
        <taxon>Viridiplantae</taxon>
        <taxon>Streptophyta</taxon>
        <taxon>Embryophyta</taxon>
        <taxon>Tracheophyta</taxon>
        <taxon>Spermatophyta</taxon>
        <taxon>Magnoliopsida</taxon>
        <taxon>Liliopsida</taxon>
        <taxon>Zingiberales</taxon>
        <taxon>Zingiberaceae</taxon>
        <taxon>Zingiber</taxon>
    </lineage>
</organism>
<accession>A0A8J5LPN5</accession>
<protein>
    <submittedName>
        <fullName evidence="3">Uncharacterized protein</fullName>
    </submittedName>
</protein>
<dbReference type="Gene3D" id="2.70.150.10">
    <property type="entry name" value="Calcium-transporting ATPase, cytoplasmic transduction domain A"/>
    <property type="match status" value="1"/>
</dbReference>
<dbReference type="SUPFAM" id="SSF81665">
    <property type="entry name" value="Calcium ATPase, transmembrane domain M"/>
    <property type="match status" value="1"/>
</dbReference>
<dbReference type="InterPro" id="IPR023299">
    <property type="entry name" value="ATPase_P-typ_cyto_dom_N"/>
</dbReference>
<dbReference type="Gene3D" id="1.20.1110.10">
    <property type="entry name" value="Calcium-transporting ATPase, transmembrane domain"/>
    <property type="match status" value="1"/>
</dbReference>
<keyword evidence="2" id="KW-1133">Transmembrane helix</keyword>
<keyword evidence="4" id="KW-1185">Reference proteome</keyword>
<dbReference type="Proteomes" id="UP000734854">
    <property type="component" value="Unassembled WGS sequence"/>
</dbReference>
<evidence type="ECO:0000313" key="4">
    <source>
        <dbReference type="Proteomes" id="UP000734854"/>
    </source>
</evidence>
<evidence type="ECO:0000256" key="1">
    <source>
        <dbReference type="SAM" id="MobiDB-lite"/>
    </source>
</evidence>
<feature type="transmembrane region" description="Helical" evidence="2">
    <location>
        <begin position="271"/>
        <end position="288"/>
    </location>
</feature>
<dbReference type="EMBL" id="JACMSC010000002">
    <property type="protein sequence ID" value="KAG6533230.1"/>
    <property type="molecule type" value="Genomic_DNA"/>
</dbReference>
<dbReference type="AlphaFoldDB" id="A0A8J5LPN5"/>
<dbReference type="GO" id="GO:0000166">
    <property type="term" value="F:nucleotide binding"/>
    <property type="evidence" value="ECO:0007669"/>
    <property type="project" value="InterPro"/>
</dbReference>
<feature type="transmembrane region" description="Helical" evidence="2">
    <location>
        <begin position="237"/>
        <end position="259"/>
    </location>
</feature>
<evidence type="ECO:0000313" key="3">
    <source>
        <dbReference type="EMBL" id="KAG6533230.1"/>
    </source>
</evidence>
<keyword evidence="2" id="KW-0812">Transmembrane</keyword>
<feature type="transmembrane region" description="Helical" evidence="2">
    <location>
        <begin position="45"/>
        <end position="64"/>
    </location>
</feature>
<dbReference type="Gene3D" id="3.40.1110.10">
    <property type="entry name" value="Calcium-transporting ATPase, cytoplasmic domain N"/>
    <property type="match status" value="1"/>
</dbReference>
<evidence type="ECO:0000256" key="2">
    <source>
        <dbReference type="SAM" id="Phobius"/>
    </source>
</evidence>